<dbReference type="Proteomes" id="UP000482800">
    <property type="component" value="Unassembled WGS sequence"/>
</dbReference>
<dbReference type="InterPro" id="IPR024344">
    <property type="entry name" value="MDMPI_metal-binding"/>
</dbReference>
<comment type="caution">
    <text evidence="2">The sequence shown here is derived from an EMBL/GenBank/DDBJ whole genome shotgun (WGS) entry which is preliminary data.</text>
</comment>
<dbReference type="InterPro" id="IPR034660">
    <property type="entry name" value="DinB/YfiT-like"/>
</dbReference>
<dbReference type="NCBIfam" id="TIGR03086">
    <property type="entry name" value="TIGR03086 family metal-binding protein"/>
    <property type="match status" value="1"/>
</dbReference>
<organism evidence="2 3">
    <name type="scientific">Phytohabitans houttuyneae</name>
    <dbReference type="NCBI Taxonomy" id="1076126"/>
    <lineage>
        <taxon>Bacteria</taxon>
        <taxon>Bacillati</taxon>
        <taxon>Actinomycetota</taxon>
        <taxon>Actinomycetes</taxon>
        <taxon>Micromonosporales</taxon>
        <taxon>Micromonosporaceae</taxon>
    </lineage>
</organism>
<dbReference type="AlphaFoldDB" id="A0A6V8KMP4"/>
<dbReference type="GO" id="GO:0046872">
    <property type="term" value="F:metal ion binding"/>
    <property type="evidence" value="ECO:0007669"/>
    <property type="project" value="InterPro"/>
</dbReference>
<accession>A0A6V8KMP4</accession>
<sequence length="200" mass="20331">MAPLSRGLELLESAVDYALGGAALVTPQLLSRPTPCPGWDLETLLDHVSDSIAVMREAIATACVGAGPAAGHPAVWPDPVARLRGQVAGLLGACAAARTPERWVAIGDHDLTASMVAVTGAIEITVHGWDMSVACGAARPVPSGLAAVLLPIAPLLITPATRPGLFADPVRLPGPARPGDQLVAFLGRQPRYAAPGPASA</sequence>
<gene>
    <name evidence="2" type="ORF">Phou_079880</name>
</gene>
<dbReference type="NCBIfam" id="TIGR03083">
    <property type="entry name" value="maleylpyruvate isomerase family mycothiol-dependent enzyme"/>
    <property type="match status" value="1"/>
</dbReference>
<evidence type="ECO:0000313" key="3">
    <source>
        <dbReference type="Proteomes" id="UP000482800"/>
    </source>
</evidence>
<protein>
    <recommendedName>
        <fullName evidence="1">Mycothiol-dependent maleylpyruvate isomerase metal-binding domain-containing protein</fullName>
    </recommendedName>
</protein>
<proteinExistence type="predicted"/>
<reference evidence="2 3" key="2">
    <citation type="submission" date="2020-03" db="EMBL/GenBank/DDBJ databases">
        <authorList>
            <person name="Ichikawa N."/>
            <person name="Kimura A."/>
            <person name="Kitahashi Y."/>
            <person name="Uohara A."/>
        </authorList>
    </citation>
    <scope>NUCLEOTIDE SEQUENCE [LARGE SCALE GENOMIC DNA]</scope>
    <source>
        <strain evidence="2 3">NBRC 108639</strain>
    </source>
</reference>
<evidence type="ECO:0000313" key="2">
    <source>
        <dbReference type="EMBL" id="GFJ83808.1"/>
    </source>
</evidence>
<name>A0A6V8KMP4_9ACTN</name>
<dbReference type="InterPro" id="IPR017520">
    <property type="entry name" value="CHP03086"/>
</dbReference>
<evidence type="ECO:0000259" key="1">
    <source>
        <dbReference type="Pfam" id="PF11716"/>
    </source>
</evidence>
<reference evidence="2 3" key="1">
    <citation type="submission" date="2020-03" db="EMBL/GenBank/DDBJ databases">
        <title>Whole genome shotgun sequence of Phytohabitans houttuyneae NBRC 108639.</title>
        <authorList>
            <person name="Komaki H."/>
            <person name="Tamura T."/>
        </authorList>
    </citation>
    <scope>NUCLEOTIDE SEQUENCE [LARGE SCALE GENOMIC DNA]</scope>
    <source>
        <strain evidence="2 3">NBRC 108639</strain>
    </source>
</reference>
<dbReference type="SUPFAM" id="SSF109854">
    <property type="entry name" value="DinB/YfiT-like putative metalloenzymes"/>
    <property type="match status" value="1"/>
</dbReference>
<dbReference type="InterPro" id="IPR017517">
    <property type="entry name" value="Maleyloyr_isom"/>
</dbReference>
<dbReference type="Pfam" id="PF11716">
    <property type="entry name" value="MDMPI_N"/>
    <property type="match status" value="1"/>
</dbReference>
<keyword evidence="3" id="KW-1185">Reference proteome</keyword>
<dbReference type="Gene3D" id="1.20.120.450">
    <property type="entry name" value="dinb family like domain"/>
    <property type="match status" value="1"/>
</dbReference>
<dbReference type="RefSeq" id="WP_173066694.1">
    <property type="nucleotide sequence ID" value="NZ_BAABGO010000033.1"/>
</dbReference>
<feature type="domain" description="Mycothiol-dependent maleylpyruvate isomerase metal-binding" evidence="1">
    <location>
        <begin position="21"/>
        <end position="131"/>
    </location>
</feature>
<dbReference type="EMBL" id="BLPF01000003">
    <property type="protein sequence ID" value="GFJ83808.1"/>
    <property type="molecule type" value="Genomic_DNA"/>
</dbReference>